<dbReference type="RefSeq" id="XP_065663052.1">
    <property type="nucleotide sequence ID" value="XM_065806980.1"/>
</dbReference>
<dbReference type="PANTHER" id="PTHR45786:SF74">
    <property type="entry name" value="ATP-DEPENDENT DNA HELICASE"/>
    <property type="match status" value="1"/>
</dbReference>
<gene>
    <name evidence="3" type="primary">LOC136085656</name>
</gene>
<dbReference type="Proteomes" id="UP001652625">
    <property type="component" value="Chromosome 09"/>
</dbReference>
<evidence type="ECO:0000313" key="2">
    <source>
        <dbReference type="Proteomes" id="UP001652625"/>
    </source>
</evidence>
<reference evidence="3" key="1">
    <citation type="submission" date="2025-08" db="UniProtKB">
        <authorList>
            <consortium name="RefSeq"/>
        </authorList>
    </citation>
    <scope>IDENTIFICATION</scope>
</reference>
<proteinExistence type="predicted"/>
<dbReference type="GeneID" id="136085656"/>
<organism evidence="2 3">
    <name type="scientific">Hydra vulgaris</name>
    <name type="common">Hydra</name>
    <name type="synonym">Hydra attenuata</name>
    <dbReference type="NCBI Taxonomy" id="6087"/>
    <lineage>
        <taxon>Eukaryota</taxon>
        <taxon>Metazoa</taxon>
        <taxon>Cnidaria</taxon>
        <taxon>Hydrozoa</taxon>
        <taxon>Hydroidolina</taxon>
        <taxon>Anthoathecata</taxon>
        <taxon>Aplanulata</taxon>
        <taxon>Hydridae</taxon>
        <taxon>Hydra</taxon>
    </lineage>
</organism>
<sequence>MQQRGNDLCLRDLMFQLQTIFTEQSPFALAFKNMAEVEDKEIRQAAKEIRGDRRRYYLPSHDEVAVVFFGEDGAPPTSREVVIYPRGYPLKIVSSMSTNLDPMIYPLFFPRGDAGWHNQLVHNPERATLFRNHITLSQVYNYRLSVLQFFCSLFYGKKLFQQYAVDAYVKIEDQRLAFIKNNQNKLRSEQYDALNEHVNNIANERNVRPGRVVILPSSSVGSPRALKENFEDAMAIIKKYDQTANNRPDLVTRVFKLKLNNLLNDIFKHGVLGKVVTHVQVIEFQKRGLLHAHILLHLANDDKLETAQDINNLIYAEIPDPVVNRELYDIIKTWIIHGPCGILNPNSPCIKDGVCSKNYP</sequence>
<keyword evidence="2" id="KW-1185">Reference proteome</keyword>
<evidence type="ECO:0000313" key="3">
    <source>
        <dbReference type="RefSeq" id="XP_065663052.1"/>
    </source>
</evidence>
<accession>A0ABM4CMN1</accession>
<evidence type="ECO:0000259" key="1">
    <source>
        <dbReference type="Pfam" id="PF14214"/>
    </source>
</evidence>
<name>A0ABM4CMN1_HYDVU</name>
<dbReference type="InterPro" id="IPR025476">
    <property type="entry name" value="Helitron_helicase-like"/>
</dbReference>
<dbReference type="PANTHER" id="PTHR45786">
    <property type="entry name" value="DNA BINDING PROTEIN-LIKE"/>
    <property type="match status" value="1"/>
</dbReference>
<feature type="domain" description="Helitron helicase-like" evidence="1">
    <location>
        <begin position="152"/>
        <end position="242"/>
    </location>
</feature>
<protein>
    <submittedName>
        <fullName evidence="3">Uncharacterized protein LOC136085656</fullName>
    </submittedName>
</protein>
<dbReference type="Pfam" id="PF14214">
    <property type="entry name" value="Helitron_like_N"/>
    <property type="match status" value="1"/>
</dbReference>